<accession>A0ABW5Y989</accession>
<keyword evidence="2" id="KW-1133">Transmembrane helix</keyword>
<sequence>MPAKLKGVFVLLLLLFFSNYQFAYANTIPVEQGTLHPFDSLVNIKPGERVSTATNIYKKKFRHVPEALAMGYLDQLTSLARQLDDKALECIVFDLKADYYAVNLRFNKKTIAYYRRAIEFATENKLPLYVAICLHHEGMFYFNFKHNTRACLNILKAQEVFKSIGFDKVPDMSTYYSQVADFYYHLGDYNNAEIQLQNALKYPISNPREKITMINTLGLIRRNNGQYQQALPYFNKALDLAKKSKDTVWVGIATGNIGSVYLSLGDYEKALPAITTDYTQSLKYGEKNNAAIALLRLVKINLQKNALVPSLKLLDTAESLIKYSAVSVLNIKTDIYDLRAQCYDKMGNPAKALTFRKIYELTKDSLAAQNNIAAVDLVKMEYAIGKQRAEDSRLKAQARERDAAFIILFLLIIILILFYSRQALKARKDKELLSAEKRRVDEELKYTAMKLQTYTEHIRKNNKLIDSFKEQIDQLKNKNVDSSVVEHLEELMQAHIMTDSNWLEFKKIFMKVYPDFLFNLKKSFLNLSETDIRLLTLIKLQSSKKEMASMLGITPDGIKKARQRLRKKMHLAEGISIDDVIARL</sequence>
<dbReference type="Gene3D" id="1.25.40.10">
    <property type="entry name" value="Tetratricopeptide repeat domain"/>
    <property type="match status" value="2"/>
</dbReference>
<gene>
    <name evidence="4" type="ORF">ACFS5N_05275</name>
</gene>
<evidence type="ECO:0000256" key="1">
    <source>
        <dbReference type="PROSITE-ProRule" id="PRU00339"/>
    </source>
</evidence>
<dbReference type="Pfam" id="PF13424">
    <property type="entry name" value="TPR_12"/>
    <property type="match status" value="1"/>
</dbReference>
<feature type="transmembrane region" description="Helical" evidence="2">
    <location>
        <begin position="403"/>
        <end position="420"/>
    </location>
</feature>
<proteinExistence type="predicted"/>
<keyword evidence="2" id="KW-0472">Membrane</keyword>
<feature type="chain" id="PRO_5046519774" evidence="3">
    <location>
        <begin position="24"/>
        <end position="584"/>
    </location>
</feature>
<keyword evidence="1" id="KW-0802">TPR repeat</keyword>
<evidence type="ECO:0000256" key="3">
    <source>
        <dbReference type="SAM" id="SignalP"/>
    </source>
</evidence>
<dbReference type="InterPro" id="IPR016032">
    <property type="entry name" value="Sig_transdc_resp-reg_C-effctor"/>
</dbReference>
<reference evidence="5" key="1">
    <citation type="journal article" date="2019" name="Int. J. Syst. Evol. Microbiol.">
        <title>The Global Catalogue of Microorganisms (GCM) 10K type strain sequencing project: providing services to taxonomists for standard genome sequencing and annotation.</title>
        <authorList>
            <consortium name="The Broad Institute Genomics Platform"/>
            <consortium name="The Broad Institute Genome Sequencing Center for Infectious Disease"/>
            <person name="Wu L."/>
            <person name="Ma J."/>
        </authorList>
    </citation>
    <scope>NUCLEOTIDE SEQUENCE [LARGE SCALE GENOMIC DNA]</scope>
    <source>
        <strain evidence="5">KCTC 22437</strain>
    </source>
</reference>
<dbReference type="PANTHER" id="PTHR10098">
    <property type="entry name" value="RAPSYN-RELATED"/>
    <property type="match status" value="1"/>
</dbReference>
<keyword evidence="2" id="KW-0812">Transmembrane</keyword>
<keyword evidence="3" id="KW-0732">Signal</keyword>
<dbReference type="SUPFAM" id="SSF48452">
    <property type="entry name" value="TPR-like"/>
    <property type="match status" value="2"/>
</dbReference>
<dbReference type="PROSITE" id="PS50005">
    <property type="entry name" value="TPR"/>
    <property type="match status" value="1"/>
</dbReference>
<dbReference type="InterPro" id="IPR019734">
    <property type="entry name" value="TPR_rpt"/>
</dbReference>
<protein>
    <submittedName>
        <fullName evidence="4">Tetratricopeptide repeat protein</fullName>
    </submittedName>
</protein>
<name>A0ABW5Y989_9SPHI</name>
<dbReference type="Proteomes" id="UP001597557">
    <property type="component" value="Unassembled WGS sequence"/>
</dbReference>
<dbReference type="PANTHER" id="PTHR10098:SF108">
    <property type="entry name" value="TETRATRICOPEPTIDE REPEAT PROTEIN 28"/>
    <property type="match status" value="1"/>
</dbReference>
<dbReference type="SUPFAM" id="SSF46894">
    <property type="entry name" value="C-terminal effector domain of the bipartite response regulators"/>
    <property type="match status" value="1"/>
</dbReference>
<dbReference type="SMART" id="SM00028">
    <property type="entry name" value="TPR"/>
    <property type="match status" value="4"/>
</dbReference>
<keyword evidence="5" id="KW-1185">Reference proteome</keyword>
<feature type="signal peptide" evidence="3">
    <location>
        <begin position="1"/>
        <end position="23"/>
    </location>
</feature>
<evidence type="ECO:0000313" key="4">
    <source>
        <dbReference type="EMBL" id="MFD2871867.1"/>
    </source>
</evidence>
<organism evidence="4 5">
    <name type="scientific">Mucilaginibacter ximonensis</name>
    <dbReference type="NCBI Taxonomy" id="538021"/>
    <lineage>
        <taxon>Bacteria</taxon>
        <taxon>Pseudomonadati</taxon>
        <taxon>Bacteroidota</taxon>
        <taxon>Sphingobacteriia</taxon>
        <taxon>Sphingobacteriales</taxon>
        <taxon>Sphingobacteriaceae</taxon>
        <taxon>Mucilaginibacter</taxon>
    </lineage>
</organism>
<feature type="repeat" description="TPR" evidence="1">
    <location>
        <begin position="211"/>
        <end position="244"/>
    </location>
</feature>
<comment type="caution">
    <text evidence="4">The sequence shown here is derived from an EMBL/GenBank/DDBJ whole genome shotgun (WGS) entry which is preliminary data.</text>
</comment>
<dbReference type="InterPro" id="IPR011990">
    <property type="entry name" value="TPR-like_helical_dom_sf"/>
</dbReference>
<dbReference type="RefSeq" id="WP_377182964.1">
    <property type="nucleotide sequence ID" value="NZ_JBHUPD010000001.1"/>
</dbReference>
<evidence type="ECO:0000256" key="2">
    <source>
        <dbReference type="SAM" id="Phobius"/>
    </source>
</evidence>
<evidence type="ECO:0000313" key="5">
    <source>
        <dbReference type="Proteomes" id="UP001597557"/>
    </source>
</evidence>
<dbReference type="EMBL" id="JBHUPD010000001">
    <property type="protein sequence ID" value="MFD2871867.1"/>
    <property type="molecule type" value="Genomic_DNA"/>
</dbReference>